<dbReference type="Proteomes" id="UP000594260">
    <property type="component" value="Unplaced"/>
</dbReference>
<name>A0A7M7JTJ0_VARDE</name>
<dbReference type="RefSeq" id="XP_022652218.1">
    <property type="nucleotide sequence ID" value="XM_022796483.1"/>
</dbReference>
<reference evidence="2" key="1">
    <citation type="submission" date="2021-01" db="UniProtKB">
        <authorList>
            <consortium name="EnsemblMetazoa"/>
        </authorList>
    </citation>
    <scope>IDENTIFICATION</scope>
</reference>
<dbReference type="OMA" id="INIVQPD"/>
<dbReference type="EnsemblMetazoa" id="XM_022796485">
    <property type="protein sequence ID" value="XP_022652220"/>
    <property type="gene ID" value="LOC111246608"/>
</dbReference>
<dbReference type="PANTHER" id="PTHR31328:SF2">
    <property type="entry name" value="BIOGENESIS OF LYSOSOME-RELATED ORGANELLES COMPLEX 1 SUBUNIT 6"/>
    <property type="match status" value="1"/>
</dbReference>
<dbReference type="FunCoup" id="A0A7M7JTJ0">
    <property type="interactions" value="446"/>
</dbReference>
<dbReference type="EnsemblMetazoa" id="XM_022796484">
    <property type="protein sequence ID" value="XP_022652219"/>
    <property type="gene ID" value="LOC111246608"/>
</dbReference>
<dbReference type="AlphaFoldDB" id="A0A7M7JTJ0"/>
<dbReference type="EnsemblMetazoa" id="XM_022796481">
    <property type="protein sequence ID" value="XP_022652216"/>
    <property type="gene ID" value="LOC111246608"/>
</dbReference>
<dbReference type="PANTHER" id="PTHR31328">
    <property type="entry name" value="BIOGENESIS OF LYSOSOME-RELATED ORGANELLES COMPLEX 1 SUBUNIT 6"/>
    <property type="match status" value="1"/>
</dbReference>
<dbReference type="RefSeq" id="XP_022652217.1">
    <property type="nucleotide sequence ID" value="XM_022796482.1"/>
</dbReference>
<organism evidence="2 3">
    <name type="scientific">Varroa destructor</name>
    <name type="common">Honeybee mite</name>
    <dbReference type="NCBI Taxonomy" id="109461"/>
    <lineage>
        <taxon>Eukaryota</taxon>
        <taxon>Metazoa</taxon>
        <taxon>Ecdysozoa</taxon>
        <taxon>Arthropoda</taxon>
        <taxon>Chelicerata</taxon>
        <taxon>Arachnida</taxon>
        <taxon>Acari</taxon>
        <taxon>Parasitiformes</taxon>
        <taxon>Mesostigmata</taxon>
        <taxon>Gamasina</taxon>
        <taxon>Dermanyssoidea</taxon>
        <taxon>Varroidae</taxon>
        <taxon>Varroa</taxon>
    </lineage>
</organism>
<keyword evidence="1" id="KW-0175">Coiled coil</keyword>
<dbReference type="KEGG" id="vde:111246608"/>
<accession>A0A7M7JTJ0</accession>
<dbReference type="InParanoid" id="A0A7M7JTJ0"/>
<dbReference type="OrthoDB" id="19659at2759"/>
<feature type="coiled-coil region" evidence="1">
    <location>
        <begin position="119"/>
        <end position="181"/>
    </location>
</feature>
<sequence>MDSMIDVSLTNLEPSPVKPLRDEEMCKDTKATILEEGSSLEPETVDSKDCVCTPEKHRLSSDCAEAITRCARVVKQHYGEDLMEAATTLQSLCNVQDTSLELIENRHRELVDIRETYQLEEVIEETQNYYNKMLRLKKEMLALTAKSKELTKRAAYVRDVRAKEQAKKDEERKRIEQLEKELEPRYASGLSN</sequence>
<dbReference type="CTD" id="39315"/>
<evidence type="ECO:0000256" key="1">
    <source>
        <dbReference type="SAM" id="Coils"/>
    </source>
</evidence>
<evidence type="ECO:0008006" key="4">
    <source>
        <dbReference type="Google" id="ProtNLM"/>
    </source>
</evidence>
<dbReference type="EnsemblMetazoa" id="XM_022796483">
    <property type="protein sequence ID" value="XP_022652218"/>
    <property type="gene ID" value="LOC111246608"/>
</dbReference>
<dbReference type="GeneID" id="111246608"/>
<keyword evidence="3" id="KW-1185">Reference proteome</keyword>
<dbReference type="GO" id="GO:0030133">
    <property type="term" value="C:transport vesicle"/>
    <property type="evidence" value="ECO:0007669"/>
    <property type="project" value="TreeGrafter"/>
</dbReference>
<dbReference type="EnsemblMetazoa" id="XM_022796482">
    <property type="protein sequence ID" value="XP_022652217"/>
    <property type="gene ID" value="LOC111246608"/>
</dbReference>
<protein>
    <recommendedName>
        <fullName evidence="4">BLOC-1 subunit 6</fullName>
    </recommendedName>
</protein>
<dbReference type="RefSeq" id="XP_022652220.1">
    <property type="nucleotide sequence ID" value="XM_022796485.1"/>
</dbReference>
<dbReference type="RefSeq" id="XP_022652216.1">
    <property type="nucleotide sequence ID" value="XM_022796481.1"/>
</dbReference>
<dbReference type="GO" id="GO:0031083">
    <property type="term" value="C:BLOC-1 complex"/>
    <property type="evidence" value="ECO:0007669"/>
    <property type="project" value="TreeGrafter"/>
</dbReference>
<proteinExistence type="predicted"/>
<evidence type="ECO:0000313" key="3">
    <source>
        <dbReference type="Proteomes" id="UP000594260"/>
    </source>
</evidence>
<evidence type="ECO:0000313" key="2">
    <source>
        <dbReference type="EnsemblMetazoa" id="XP_022652220"/>
    </source>
</evidence>
<dbReference type="RefSeq" id="XP_022652219.1">
    <property type="nucleotide sequence ID" value="XM_022796484.1"/>
</dbReference>